<feature type="compositionally biased region" description="Polar residues" evidence="1">
    <location>
        <begin position="12"/>
        <end position="21"/>
    </location>
</feature>
<evidence type="ECO:0000313" key="3">
    <source>
        <dbReference type="Proteomes" id="UP000002668"/>
    </source>
</evidence>
<reference evidence="3" key="1">
    <citation type="journal article" date="2011" name="Nat. Commun.">
        <title>Effector diversification within compartments of the Leptosphaeria maculans genome affected by Repeat-Induced Point mutations.</title>
        <authorList>
            <person name="Rouxel T."/>
            <person name="Grandaubert J."/>
            <person name="Hane J.K."/>
            <person name="Hoede C."/>
            <person name="van de Wouw A.P."/>
            <person name="Couloux A."/>
            <person name="Dominguez V."/>
            <person name="Anthouard V."/>
            <person name="Bally P."/>
            <person name="Bourras S."/>
            <person name="Cozijnsen A.J."/>
            <person name="Ciuffetti L.M."/>
            <person name="Degrave A."/>
            <person name="Dilmaghani A."/>
            <person name="Duret L."/>
            <person name="Fudal I."/>
            <person name="Goodwin S.B."/>
            <person name="Gout L."/>
            <person name="Glaser N."/>
            <person name="Linglin J."/>
            <person name="Kema G.H.J."/>
            <person name="Lapalu N."/>
            <person name="Lawrence C.B."/>
            <person name="May K."/>
            <person name="Meyer M."/>
            <person name="Ollivier B."/>
            <person name="Poulain J."/>
            <person name="Schoch C.L."/>
            <person name="Simon A."/>
            <person name="Spatafora J.W."/>
            <person name="Stachowiak A."/>
            <person name="Turgeon B.G."/>
            <person name="Tyler B.M."/>
            <person name="Vincent D."/>
            <person name="Weissenbach J."/>
            <person name="Amselem J."/>
            <person name="Quesneville H."/>
            <person name="Oliver R.P."/>
            <person name="Wincker P."/>
            <person name="Balesdent M.-H."/>
            <person name="Howlett B.J."/>
        </authorList>
    </citation>
    <scope>NUCLEOTIDE SEQUENCE [LARGE SCALE GENOMIC DNA]</scope>
    <source>
        <strain evidence="3">JN3 / isolate v23.1.3 / race Av1-4-5-6-7-8</strain>
    </source>
</reference>
<sequence length="132" mass="14657">MPSAVWLFSPYHRTSPTSATSVPEELRARPPTTVTVIGSEPNEQAGNERVTQKRSRTREAVTLAMPRQTRSVWGNGVWSIGEGASSHRSPETGHSVGAESVGAWLGQAALEKKVFWNRSQKRNETQEWKMRA</sequence>
<accession>E4ZUT8</accession>
<dbReference type="HOGENOM" id="CLU_1917425_0_0_1"/>
<dbReference type="VEuPathDB" id="FungiDB:LEMA_P115820.1"/>
<gene>
    <name evidence="2" type="ORF">LEMA_P115820.1</name>
</gene>
<dbReference type="EMBL" id="FP929126">
    <property type="protein sequence ID" value="CBX95167.1"/>
    <property type="molecule type" value="Genomic_DNA"/>
</dbReference>
<feature type="region of interest" description="Disordered" evidence="1">
    <location>
        <begin position="8"/>
        <end position="60"/>
    </location>
</feature>
<proteinExistence type="predicted"/>
<organism evidence="3">
    <name type="scientific">Leptosphaeria maculans (strain JN3 / isolate v23.1.3 / race Av1-4-5-6-7-8)</name>
    <name type="common">Blackleg fungus</name>
    <name type="synonym">Phoma lingam</name>
    <dbReference type="NCBI Taxonomy" id="985895"/>
    <lineage>
        <taxon>Eukaryota</taxon>
        <taxon>Fungi</taxon>
        <taxon>Dikarya</taxon>
        <taxon>Ascomycota</taxon>
        <taxon>Pezizomycotina</taxon>
        <taxon>Dothideomycetes</taxon>
        <taxon>Pleosporomycetidae</taxon>
        <taxon>Pleosporales</taxon>
        <taxon>Pleosporineae</taxon>
        <taxon>Leptosphaeriaceae</taxon>
        <taxon>Plenodomus</taxon>
        <taxon>Plenodomus lingam/Leptosphaeria maculans species complex</taxon>
    </lineage>
</organism>
<dbReference type="AlphaFoldDB" id="E4ZUT8"/>
<dbReference type="InParanoid" id="E4ZUT8"/>
<evidence type="ECO:0000313" key="2">
    <source>
        <dbReference type="EMBL" id="CBX95167.1"/>
    </source>
</evidence>
<protein>
    <submittedName>
        <fullName evidence="2">Predicted protein</fullName>
    </submittedName>
</protein>
<keyword evidence="3" id="KW-1185">Reference proteome</keyword>
<evidence type="ECO:0000256" key="1">
    <source>
        <dbReference type="SAM" id="MobiDB-lite"/>
    </source>
</evidence>
<feature type="compositionally biased region" description="Polar residues" evidence="1">
    <location>
        <begin position="32"/>
        <end position="45"/>
    </location>
</feature>
<name>E4ZUT8_LEPMJ</name>
<dbReference type="Proteomes" id="UP000002668">
    <property type="component" value="Genome"/>
</dbReference>